<evidence type="ECO:0000313" key="1">
    <source>
        <dbReference type="EMBL" id="KAL2331952.1"/>
    </source>
</evidence>
<comment type="caution">
    <text evidence="1">The sequence shown here is derived from an EMBL/GenBank/DDBJ whole genome shotgun (WGS) entry which is preliminary data.</text>
</comment>
<gene>
    <name evidence="1" type="ORF">Fmac_019533</name>
</gene>
<keyword evidence="2" id="KW-1185">Reference proteome</keyword>
<accession>A0ABD1M8I2</accession>
<proteinExistence type="predicted"/>
<reference evidence="1 2" key="1">
    <citation type="submission" date="2024-08" db="EMBL/GenBank/DDBJ databases">
        <title>Insights into the chromosomal genome structure of Flemingia macrophylla.</title>
        <authorList>
            <person name="Ding Y."/>
            <person name="Zhao Y."/>
            <person name="Bi W."/>
            <person name="Wu M."/>
            <person name="Zhao G."/>
            <person name="Gong Y."/>
            <person name="Li W."/>
            <person name="Zhang P."/>
        </authorList>
    </citation>
    <scope>NUCLEOTIDE SEQUENCE [LARGE SCALE GENOMIC DNA]</scope>
    <source>
        <strain evidence="1">DYQJB</strain>
        <tissue evidence="1">Leaf</tissue>
    </source>
</reference>
<organism evidence="1 2">
    <name type="scientific">Flemingia macrophylla</name>
    <dbReference type="NCBI Taxonomy" id="520843"/>
    <lineage>
        <taxon>Eukaryota</taxon>
        <taxon>Viridiplantae</taxon>
        <taxon>Streptophyta</taxon>
        <taxon>Embryophyta</taxon>
        <taxon>Tracheophyta</taxon>
        <taxon>Spermatophyta</taxon>
        <taxon>Magnoliopsida</taxon>
        <taxon>eudicotyledons</taxon>
        <taxon>Gunneridae</taxon>
        <taxon>Pentapetalae</taxon>
        <taxon>rosids</taxon>
        <taxon>fabids</taxon>
        <taxon>Fabales</taxon>
        <taxon>Fabaceae</taxon>
        <taxon>Papilionoideae</taxon>
        <taxon>50 kb inversion clade</taxon>
        <taxon>NPAAA clade</taxon>
        <taxon>indigoferoid/millettioid clade</taxon>
        <taxon>Phaseoleae</taxon>
        <taxon>Flemingia</taxon>
    </lineage>
</organism>
<sequence>MSFDVPNHVEDLCKEFAKPNGNCGVGLKCLCHAKECNDKIISESGAMKYVGDVILSFLSSSV</sequence>
<dbReference type="AlphaFoldDB" id="A0ABD1M8I2"/>
<dbReference type="EMBL" id="JBGMDY010000006">
    <property type="protein sequence ID" value="KAL2331952.1"/>
    <property type="molecule type" value="Genomic_DNA"/>
</dbReference>
<protein>
    <submittedName>
        <fullName evidence="1">Uncharacterized protein</fullName>
    </submittedName>
</protein>
<dbReference type="Proteomes" id="UP001603857">
    <property type="component" value="Unassembled WGS sequence"/>
</dbReference>
<evidence type="ECO:0000313" key="2">
    <source>
        <dbReference type="Proteomes" id="UP001603857"/>
    </source>
</evidence>
<name>A0ABD1M8I2_9FABA</name>